<keyword evidence="3" id="KW-1185">Reference proteome</keyword>
<evidence type="ECO:0000313" key="3">
    <source>
        <dbReference type="Proteomes" id="UP001501490"/>
    </source>
</evidence>
<dbReference type="InterPro" id="IPR013785">
    <property type="entry name" value="Aldolase_TIM"/>
</dbReference>
<dbReference type="SUPFAM" id="SSF51569">
    <property type="entry name" value="Aldolase"/>
    <property type="match status" value="1"/>
</dbReference>
<protein>
    <submittedName>
        <fullName evidence="2">Aldolase</fullName>
    </submittedName>
</protein>
<dbReference type="Gene3D" id="3.20.20.70">
    <property type="entry name" value="Aldolase class I"/>
    <property type="match status" value="1"/>
</dbReference>
<dbReference type="Proteomes" id="UP001501490">
    <property type="component" value="Unassembled WGS sequence"/>
</dbReference>
<gene>
    <name evidence="2" type="ORF">GCM10022236_06260</name>
</gene>
<evidence type="ECO:0000259" key="1">
    <source>
        <dbReference type="Pfam" id="PF22649"/>
    </source>
</evidence>
<dbReference type="RefSeq" id="WP_344801624.1">
    <property type="nucleotide sequence ID" value="NZ_BAABAB010000005.1"/>
</dbReference>
<dbReference type="InterPro" id="IPR054574">
    <property type="entry name" value="Cgl0159_dom"/>
</dbReference>
<dbReference type="EMBL" id="BAABAB010000005">
    <property type="protein sequence ID" value="GAA3607199.1"/>
    <property type="molecule type" value="Genomic_DNA"/>
</dbReference>
<proteinExistence type="predicted"/>
<dbReference type="Pfam" id="PF22649">
    <property type="entry name" value="Cgl0159"/>
    <property type="match status" value="1"/>
</dbReference>
<sequence>MTVTSTAPVAAPAGQGFAGSIAEINEIRARDPQRIQRLLAARRRRPLLREDGRLMIIACDHPARGALGAQGRPTAMASRTELLERLMTALSRPGVDGLLATADIAEDLLLLGALEDKVVFASLNRGGLQGSSFELDDRNTGYDVQGTIDAGFDGLKMLTRIDLADPATVATLEAQAKIITELNRRRTIAMVEPFMSSRVGGKIVNDLSPNAVIKSMHIAQGLGASSAYTWLKLPVVHEMERVMDATTLPTLLLGGDPEGSPDETYAAWQAALALPSVRGLMVGRTMLYPADGDVAKAVDTAVSLVR</sequence>
<accession>A0ABP6ZK57</accession>
<comment type="caution">
    <text evidence="2">The sequence shown here is derived from an EMBL/GenBank/DDBJ whole genome shotgun (WGS) entry which is preliminary data.</text>
</comment>
<reference evidence="3" key="1">
    <citation type="journal article" date="2019" name="Int. J. Syst. Evol. Microbiol.">
        <title>The Global Catalogue of Microorganisms (GCM) 10K type strain sequencing project: providing services to taxonomists for standard genome sequencing and annotation.</title>
        <authorList>
            <consortium name="The Broad Institute Genomics Platform"/>
            <consortium name="The Broad Institute Genome Sequencing Center for Infectious Disease"/>
            <person name="Wu L."/>
            <person name="Ma J."/>
        </authorList>
    </citation>
    <scope>NUCLEOTIDE SEQUENCE [LARGE SCALE GENOMIC DNA]</scope>
    <source>
        <strain evidence="3">JCM 16929</strain>
    </source>
</reference>
<organism evidence="2 3">
    <name type="scientific">Microlunatus ginsengisoli</name>
    <dbReference type="NCBI Taxonomy" id="363863"/>
    <lineage>
        <taxon>Bacteria</taxon>
        <taxon>Bacillati</taxon>
        <taxon>Actinomycetota</taxon>
        <taxon>Actinomycetes</taxon>
        <taxon>Propionibacteriales</taxon>
        <taxon>Propionibacteriaceae</taxon>
        <taxon>Microlunatus</taxon>
    </lineage>
</organism>
<name>A0ABP6ZK57_9ACTN</name>
<evidence type="ECO:0000313" key="2">
    <source>
        <dbReference type="EMBL" id="GAA3607199.1"/>
    </source>
</evidence>
<feature type="domain" description="Cgl0159-like" evidence="1">
    <location>
        <begin position="52"/>
        <end position="302"/>
    </location>
</feature>